<feature type="transmembrane region" description="Helical" evidence="1">
    <location>
        <begin position="54"/>
        <end position="70"/>
    </location>
</feature>
<dbReference type="Proteomes" id="UP000323824">
    <property type="component" value="Chromosome"/>
</dbReference>
<dbReference type="KEGG" id="sper:EW093_09835"/>
<keyword evidence="1" id="KW-1133">Transmembrane helix</keyword>
<keyword evidence="1" id="KW-0472">Membrane</keyword>
<feature type="transmembrane region" description="Helical" evidence="1">
    <location>
        <begin position="6"/>
        <end position="27"/>
    </location>
</feature>
<proteinExistence type="predicted"/>
<reference evidence="2 3" key="2">
    <citation type="submission" date="2019-09" db="EMBL/GenBank/DDBJ databases">
        <title>Complete Genome Sequence and Methylome Analysis of free living Spirochaetas.</title>
        <authorList>
            <person name="Leshcheva N."/>
            <person name="Mikheeva N."/>
        </authorList>
    </citation>
    <scope>NUCLEOTIDE SEQUENCE [LARGE SCALE GENOMIC DNA]</scope>
    <source>
        <strain evidence="2 3">P</strain>
    </source>
</reference>
<reference evidence="2 3" key="1">
    <citation type="submission" date="2019-02" db="EMBL/GenBank/DDBJ databases">
        <authorList>
            <person name="Fomenkov A."/>
            <person name="Dubinina G."/>
            <person name="Grabovich M."/>
            <person name="Vincze T."/>
            <person name="Roberts R.J."/>
        </authorList>
    </citation>
    <scope>NUCLEOTIDE SEQUENCE [LARGE SCALE GENOMIC DNA]</scope>
    <source>
        <strain evidence="2 3">P</strain>
    </source>
</reference>
<organism evidence="2 3">
    <name type="scientific">Thiospirochaeta perfilievii</name>
    <dbReference type="NCBI Taxonomy" id="252967"/>
    <lineage>
        <taxon>Bacteria</taxon>
        <taxon>Pseudomonadati</taxon>
        <taxon>Spirochaetota</taxon>
        <taxon>Spirochaetia</taxon>
        <taxon>Spirochaetales</taxon>
        <taxon>Spirochaetaceae</taxon>
        <taxon>Thiospirochaeta</taxon>
    </lineage>
</organism>
<sequence length="75" mass="8802">MNSNIVKIGLAIIVNLIPLVYSGYLYIKLQRLIKTSTVEEMEENDQYIGRLRKSMTMFFLIGVFLTYQNYKINFS</sequence>
<dbReference type="RefSeq" id="WP_149568237.1">
    <property type="nucleotide sequence ID" value="NZ_CP035807.1"/>
</dbReference>
<evidence type="ECO:0000313" key="3">
    <source>
        <dbReference type="Proteomes" id="UP000323824"/>
    </source>
</evidence>
<dbReference type="AlphaFoldDB" id="A0A5C1QEC7"/>
<gene>
    <name evidence="2" type="ORF">EW093_09835</name>
</gene>
<name>A0A5C1QEC7_9SPIO</name>
<keyword evidence="1" id="KW-0812">Transmembrane</keyword>
<keyword evidence="3" id="KW-1185">Reference proteome</keyword>
<dbReference type="EMBL" id="CP035807">
    <property type="protein sequence ID" value="QEN04996.1"/>
    <property type="molecule type" value="Genomic_DNA"/>
</dbReference>
<evidence type="ECO:0000256" key="1">
    <source>
        <dbReference type="SAM" id="Phobius"/>
    </source>
</evidence>
<evidence type="ECO:0000313" key="2">
    <source>
        <dbReference type="EMBL" id="QEN04996.1"/>
    </source>
</evidence>
<protein>
    <submittedName>
        <fullName evidence="2">Uncharacterized protein</fullName>
    </submittedName>
</protein>
<accession>A0A5C1QEC7</accession>